<proteinExistence type="predicted"/>
<gene>
    <name evidence="1" type="ORF">A4X03_0g3405</name>
</gene>
<evidence type="ECO:0000313" key="2">
    <source>
        <dbReference type="Proteomes" id="UP000077671"/>
    </source>
</evidence>
<dbReference type="Proteomes" id="UP000077671">
    <property type="component" value="Unassembled WGS sequence"/>
</dbReference>
<organism evidence="1 2">
    <name type="scientific">Tilletia caries</name>
    <name type="common">wheat bunt fungus</name>
    <dbReference type="NCBI Taxonomy" id="13290"/>
    <lineage>
        <taxon>Eukaryota</taxon>
        <taxon>Fungi</taxon>
        <taxon>Dikarya</taxon>
        <taxon>Basidiomycota</taxon>
        <taxon>Ustilaginomycotina</taxon>
        <taxon>Exobasidiomycetes</taxon>
        <taxon>Tilletiales</taxon>
        <taxon>Tilletiaceae</taxon>
        <taxon>Tilletia</taxon>
    </lineage>
</organism>
<evidence type="ECO:0000313" key="1">
    <source>
        <dbReference type="EMBL" id="KAE8261271.1"/>
    </source>
</evidence>
<reference evidence="1" key="2">
    <citation type="journal article" date="2019" name="IMA Fungus">
        <title>Genome sequencing and comparison of five Tilletia species to identify candidate genes for the detection of regulated species infecting wheat.</title>
        <authorList>
            <person name="Nguyen H.D.T."/>
            <person name="Sultana T."/>
            <person name="Kesanakurti P."/>
            <person name="Hambleton S."/>
        </authorList>
    </citation>
    <scope>NUCLEOTIDE SEQUENCE</scope>
    <source>
        <strain evidence="1">DAOMC 238032</strain>
    </source>
</reference>
<comment type="caution">
    <text evidence="1">The sequence shown here is derived from an EMBL/GenBank/DDBJ whole genome shotgun (WGS) entry which is preliminary data.</text>
</comment>
<sequence length="232" mass="25501">MQSTFNDDFTSMSGPKYSAKLVYGSLPVVGAADPLPVPEADDIQVLGFAINGFRKGLRLTLAHRGTLFYVVLFRDAQSLEAGPSFCQRVFDGVKDTWHTDKAGKFWSDRNNYSHMHAGSSVIVQLEDELFELVRGALPHLLERATDRRQGSLTGSQLWAEVTADADAAGRPRVTLVGDIFRELVHNDLPLLSDTDFPHIPRHDLSAVDGYIGVITDAICIVASQQLNSVHSH</sequence>
<reference evidence="1" key="1">
    <citation type="submission" date="2016-04" db="EMBL/GenBank/DDBJ databases">
        <authorList>
            <person name="Nguyen H.D."/>
            <person name="Kesanakurti P."/>
            <person name="Cullis J."/>
            <person name="Levesque C.A."/>
            <person name="Hambleton S."/>
        </authorList>
    </citation>
    <scope>NUCLEOTIDE SEQUENCE</scope>
    <source>
        <strain evidence="1">DAOMC 238032</strain>
    </source>
</reference>
<protein>
    <submittedName>
        <fullName evidence="1">Uncharacterized protein</fullName>
    </submittedName>
</protein>
<dbReference type="EMBL" id="LWDD02000389">
    <property type="protein sequence ID" value="KAE8261271.1"/>
    <property type="molecule type" value="Genomic_DNA"/>
</dbReference>
<accession>A0A8T8THT0</accession>
<name>A0A8T8THT0_9BASI</name>
<dbReference type="AlphaFoldDB" id="A0A8T8THT0"/>